<accession>A0A327LW97</accession>
<reference evidence="9" key="1">
    <citation type="submission" date="2018-06" db="EMBL/GenBank/DDBJ databases">
        <authorList>
            <person name="Khan S.A."/>
        </authorList>
    </citation>
    <scope>NUCLEOTIDE SEQUENCE [LARGE SCALE GENOMIC DNA]</scope>
    <source>
        <strain evidence="9">DB-1506</strain>
    </source>
</reference>
<name>A0A327LW97_9PROT</name>
<feature type="region of interest" description="Disordered" evidence="5">
    <location>
        <begin position="87"/>
        <end position="109"/>
    </location>
</feature>
<dbReference type="Pfam" id="PF00691">
    <property type="entry name" value="OmpA"/>
    <property type="match status" value="1"/>
</dbReference>
<dbReference type="InterPro" id="IPR036737">
    <property type="entry name" value="OmpA-like_sf"/>
</dbReference>
<protein>
    <recommendedName>
        <fullName evidence="7">OmpA-like domain-containing protein</fullName>
    </recommendedName>
</protein>
<dbReference type="PANTHER" id="PTHR30329">
    <property type="entry name" value="STATOR ELEMENT OF FLAGELLAR MOTOR COMPLEX"/>
    <property type="match status" value="1"/>
</dbReference>
<dbReference type="RefSeq" id="WP_111472889.1">
    <property type="nucleotide sequence ID" value="NZ_QLIX01000062.1"/>
</dbReference>
<gene>
    <name evidence="8" type="ORF">DOO78_26540</name>
</gene>
<dbReference type="OrthoDB" id="9814546at2"/>
<sequence>MSQVRHRIAGLAALASVLLGGTALAQEVRIFEEAPPLELLRSIMVPESRPGLSRRIVLGAPAADAAPAAQAQEAPAPAPMPLAAAMEAEPEPATEAAPRRPRRRAAPSTQLAAAGNTLPLPAAPAAPAEAPAGSIGFRINFAMNSDAVPASAYPFLDRVAELMRDQPQLKLQVEGHTDAFGPDEYNLQLSQRRAAAVAYYLMQRQGVELTRLVVLGLGEGVPLTGNGYDPRNRRVQFVRVE</sequence>
<feature type="domain" description="OmpA-like" evidence="7">
    <location>
        <begin position="128"/>
        <end position="241"/>
    </location>
</feature>
<dbReference type="InterPro" id="IPR006690">
    <property type="entry name" value="OMPA-like_CS"/>
</dbReference>
<evidence type="ECO:0000256" key="2">
    <source>
        <dbReference type="ARBA" id="ARBA00023136"/>
    </source>
</evidence>
<keyword evidence="6" id="KW-0732">Signal</keyword>
<evidence type="ECO:0000256" key="1">
    <source>
        <dbReference type="ARBA" id="ARBA00004442"/>
    </source>
</evidence>
<dbReference type="GO" id="GO:0009279">
    <property type="term" value="C:cell outer membrane"/>
    <property type="evidence" value="ECO:0007669"/>
    <property type="project" value="UniProtKB-SubCell"/>
</dbReference>
<proteinExistence type="predicted"/>
<feature type="compositionally biased region" description="Low complexity" evidence="5">
    <location>
        <begin position="87"/>
        <end position="96"/>
    </location>
</feature>
<evidence type="ECO:0000256" key="6">
    <source>
        <dbReference type="SAM" id="SignalP"/>
    </source>
</evidence>
<feature type="chain" id="PRO_5016427178" description="OmpA-like domain-containing protein" evidence="6">
    <location>
        <begin position="26"/>
        <end position="241"/>
    </location>
</feature>
<dbReference type="InterPro" id="IPR006664">
    <property type="entry name" value="OMP_bac"/>
</dbReference>
<dbReference type="PANTHER" id="PTHR30329:SF21">
    <property type="entry name" value="LIPOPROTEIN YIAD-RELATED"/>
    <property type="match status" value="1"/>
</dbReference>
<dbReference type="AlphaFoldDB" id="A0A327LW97"/>
<evidence type="ECO:0000256" key="3">
    <source>
        <dbReference type="ARBA" id="ARBA00023237"/>
    </source>
</evidence>
<comment type="subcellular location">
    <subcellularLocation>
        <location evidence="1">Cell outer membrane</location>
    </subcellularLocation>
</comment>
<dbReference type="CDD" id="cd07185">
    <property type="entry name" value="OmpA_C-like"/>
    <property type="match status" value="1"/>
</dbReference>
<keyword evidence="2 4" id="KW-0472">Membrane</keyword>
<dbReference type="InterPro" id="IPR050330">
    <property type="entry name" value="Bact_OuterMem_StrucFunc"/>
</dbReference>
<comment type="caution">
    <text evidence="8">The sequence shown here is derived from an EMBL/GenBank/DDBJ whole genome shotgun (WGS) entry which is preliminary data.</text>
</comment>
<evidence type="ECO:0000256" key="5">
    <source>
        <dbReference type="SAM" id="MobiDB-lite"/>
    </source>
</evidence>
<evidence type="ECO:0000256" key="4">
    <source>
        <dbReference type="PROSITE-ProRule" id="PRU00473"/>
    </source>
</evidence>
<organism evidence="8 9">
    <name type="scientific">Roseicella frigidaeris</name>
    <dbReference type="NCBI Taxonomy" id="2230885"/>
    <lineage>
        <taxon>Bacteria</taxon>
        <taxon>Pseudomonadati</taxon>
        <taxon>Pseudomonadota</taxon>
        <taxon>Alphaproteobacteria</taxon>
        <taxon>Acetobacterales</taxon>
        <taxon>Roseomonadaceae</taxon>
        <taxon>Roseicella</taxon>
    </lineage>
</organism>
<keyword evidence="9" id="KW-1185">Reference proteome</keyword>
<dbReference type="SUPFAM" id="SSF103088">
    <property type="entry name" value="OmpA-like"/>
    <property type="match status" value="1"/>
</dbReference>
<evidence type="ECO:0000313" key="9">
    <source>
        <dbReference type="Proteomes" id="UP000249065"/>
    </source>
</evidence>
<dbReference type="PRINTS" id="PR01021">
    <property type="entry name" value="OMPADOMAIN"/>
</dbReference>
<evidence type="ECO:0000259" key="7">
    <source>
        <dbReference type="PROSITE" id="PS51123"/>
    </source>
</evidence>
<dbReference type="EMBL" id="QLIX01000062">
    <property type="protein sequence ID" value="RAI54082.1"/>
    <property type="molecule type" value="Genomic_DNA"/>
</dbReference>
<dbReference type="Proteomes" id="UP000249065">
    <property type="component" value="Unassembled WGS sequence"/>
</dbReference>
<dbReference type="InterPro" id="IPR006665">
    <property type="entry name" value="OmpA-like"/>
</dbReference>
<dbReference type="Gene3D" id="3.30.1330.60">
    <property type="entry name" value="OmpA-like domain"/>
    <property type="match status" value="1"/>
</dbReference>
<keyword evidence="3" id="KW-0998">Cell outer membrane</keyword>
<evidence type="ECO:0000313" key="8">
    <source>
        <dbReference type="EMBL" id="RAI54082.1"/>
    </source>
</evidence>
<feature type="signal peptide" evidence="6">
    <location>
        <begin position="1"/>
        <end position="25"/>
    </location>
</feature>
<dbReference type="PROSITE" id="PS01068">
    <property type="entry name" value="OMPA_1"/>
    <property type="match status" value="1"/>
</dbReference>
<dbReference type="PROSITE" id="PS51123">
    <property type="entry name" value="OMPA_2"/>
    <property type="match status" value="1"/>
</dbReference>